<dbReference type="STRING" id="142842.SAMN02745118_00790"/>
<keyword evidence="4" id="KW-0808">Transferase</keyword>
<keyword evidence="5" id="KW-0547">Nucleotide-binding</keyword>
<evidence type="ECO:0000313" key="9">
    <source>
        <dbReference type="EMBL" id="SJZ42094.1"/>
    </source>
</evidence>
<dbReference type="PANTHER" id="PTHR18964">
    <property type="entry name" value="ROK (REPRESSOR, ORF, KINASE) FAMILY"/>
    <property type="match status" value="1"/>
</dbReference>
<dbReference type="Proteomes" id="UP000190625">
    <property type="component" value="Unassembled WGS sequence"/>
</dbReference>
<dbReference type="GO" id="GO:0005737">
    <property type="term" value="C:cytoplasm"/>
    <property type="evidence" value="ECO:0007669"/>
    <property type="project" value="InterPro"/>
</dbReference>
<dbReference type="NCBIfam" id="TIGR00744">
    <property type="entry name" value="ROK_glcA_fam"/>
    <property type="match status" value="1"/>
</dbReference>
<evidence type="ECO:0000256" key="7">
    <source>
        <dbReference type="ARBA" id="ARBA00022840"/>
    </source>
</evidence>
<dbReference type="PROSITE" id="PS01125">
    <property type="entry name" value="ROK"/>
    <property type="match status" value="1"/>
</dbReference>
<dbReference type="InterPro" id="IPR049874">
    <property type="entry name" value="ROK_cs"/>
</dbReference>
<accession>A0A1T4KI66</accession>
<proteinExistence type="inferred from homology"/>
<gene>
    <name evidence="9" type="ORF">SAMN02745118_00790</name>
</gene>
<dbReference type="EC" id="2.7.1.2" evidence="2"/>
<dbReference type="AlphaFoldDB" id="A0A1T4KI66"/>
<dbReference type="EMBL" id="FUWM01000006">
    <property type="protein sequence ID" value="SJZ42094.1"/>
    <property type="molecule type" value="Genomic_DNA"/>
</dbReference>
<dbReference type="OrthoDB" id="9795247at2"/>
<evidence type="ECO:0000256" key="2">
    <source>
        <dbReference type="ARBA" id="ARBA00012323"/>
    </source>
</evidence>
<dbReference type="InterPro" id="IPR000600">
    <property type="entry name" value="ROK"/>
</dbReference>
<dbReference type="GO" id="GO:0004340">
    <property type="term" value="F:glucokinase activity"/>
    <property type="evidence" value="ECO:0007669"/>
    <property type="project" value="UniProtKB-EC"/>
</dbReference>
<evidence type="ECO:0000256" key="1">
    <source>
        <dbReference type="ARBA" id="ARBA00006479"/>
    </source>
</evidence>
<dbReference type="InterPro" id="IPR004654">
    <property type="entry name" value="ROK_glcA"/>
</dbReference>
<keyword evidence="6 9" id="KW-0418">Kinase</keyword>
<evidence type="ECO:0000256" key="5">
    <source>
        <dbReference type="ARBA" id="ARBA00022741"/>
    </source>
</evidence>
<organism evidence="9 10">
    <name type="scientific">Selenihalanaerobacter shriftii</name>
    <dbReference type="NCBI Taxonomy" id="142842"/>
    <lineage>
        <taxon>Bacteria</taxon>
        <taxon>Bacillati</taxon>
        <taxon>Bacillota</taxon>
        <taxon>Clostridia</taxon>
        <taxon>Halanaerobiales</taxon>
        <taxon>Halobacteroidaceae</taxon>
        <taxon>Selenihalanaerobacter</taxon>
    </lineage>
</organism>
<dbReference type="SUPFAM" id="SSF53067">
    <property type="entry name" value="Actin-like ATPase domain"/>
    <property type="match status" value="1"/>
</dbReference>
<dbReference type="Gene3D" id="3.30.420.40">
    <property type="match status" value="2"/>
</dbReference>
<reference evidence="10" key="1">
    <citation type="submission" date="2017-02" db="EMBL/GenBank/DDBJ databases">
        <authorList>
            <person name="Varghese N."/>
            <person name="Submissions S."/>
        </authorList>
    </citation>
    <scope>NUCLEOTIDE SEQUENCE [LARGE SCALE GENOMIC DNA]</scope>
    <source>
        <strain evidence="10">ATCC BAA-73</strain>
    </source>
</reference>
<evidence type="ECO:0000256" key="8">
    <source>
        <dbReference type="ARBA" id="ARBA00032386"/>
    </source>
</evidence>
<evidence type="ECO:0000256" key="4">
    <source>
        <dbReference type="ARBA" id="ARBA00022679"/>
    </source>
</evidence>
<keyword evidence="7" id="KW-0067">ATP-binding</keyword>
<name>A0A1T4KI66_9FIRM</name>
<dbReference type="InterPro" id="IPR043129">
    <property type="entry name" value="ATPase_NBD"/>
</dbReference>
<keyword evidence="10" id="KW-1185">Reference proteome</keyword>
<sequence>MQGYVIGVDLGGTKILTALADLEGEILAKSRLATLADEGQTVVVKRIIESIEQVLKDAEIKRKEVQAIGVGCPGPLNVTEGIIYHAPNLGWKDVNIKELIKNEIDIPVFIENDANAAALGEKWFGAGRNIDNLIYMTVSTGIGGGIIINRKLYHGANDSAGEIGHIVIDPASHSECGCGDVGCWEAIASGTALGRLGKEAVDVGQNSLMEELVDDIDDIDEIDGAIVTKAAAKGDKVAGQILEQVTNYLGIGVANLVNILNPEMIIVGGGVSQAGDMILQPIREVVNQRALKAPAEVVKIVPAQLESEVGVVGAIAKALVEIGRLN</sequence>
<dbReference type="Pfam" id="PF00480">
    <property type="entry name" value="ROK"/>
    <property type="match status" value="1"/>
</dbReference>
<dbReference type="RefSeq" id="WP_078809284.1">
    <property type="nucleotide sequence ID" value="NZ_FUWM01000006.1"/>
</dbReference>
<evidence type="ECO:0000313" key="10">
    <source>
        <dbReference type="Proteomes" id="UP000190625"/>
    </source>
</evidence>
<evidence type="ECO:0000256" key="3">
    <source>
        <dbReference type="ARBA" id="ARBA00014701"/>
    </source>
</evidence>
<dbReference type="PANTHER" id="PTHR18964:SF149">
    <property type="entry name" value="BIFUNCTIONAL UDP-N-ACETYLGLUCOSAMINE 2-EPIMERASE_N-ACETYLMANNOSAMINE KINASE"/>
    <property type="match status" value="1"/>
</dbReference>
<dbReference type="CDD" id="cd24076">
    <property type="entry name" value="ASKHA_ATPase_ROK_BsXylR-like"/>
    <property type="match status" value="1"/>
</dbReference>
<dbReference type="GO" id="GO:0005524">
    <property type="term" value="F:ATP binding"/>
    <property type="evidence" value="ECO:0007669"/>
    <property type="project" value="UniProtKB-KW"/>
</dbReference>
<protein>
    <recommendedName>
        <fullName evidence="3">Glucokinase</fullName>
        <ecNumber evidence="2">2.7.1.2</ecNumber>
    </recommendedName>
    <alternativeName>
        <fullName evidence="8">Glucose kinase</fullName>
    </alternativeName>
</protein>
<dbReference type="GO" id="GO:0006096">
    <property type="term" value="P:glycolytic process"/>
    <property type="evidence" value="ECO:0007669"/>
    <property type="project" value="InterPro"/>
</dbReference>
<comment type="similarity">
    <text evidence="1">Belongs to the ROK (NagC/XylR) family.</text>
</comment>
<evidence type="ECO:0000256" key="6">
    <source>
        <dbReference type="ARBA" id="ARBA00022777"/>
    </source>
</evidence>